<evidence type="ECO:0000256" key="7">
    <source>
        <dbReference type="SAM" id="SignalP"/>
    </source>
</evidence>
<dbReference type="HOGENOM" id="CLU_020161_6_1_10"/>
<dbReference type="InterPro" id="IPR044846">
    <property type="entry name" value="GH10"/>
</dbReference>
<dbReference type="GO" id="GO:0045493">
    <property type="term" value="P:xylan catabolic process"/>
    <property type="evidence" value="ECO:0007669"/>
    <property type="project" value="UniProtKB-KW"/>
</dbReference>
<dbReference type="AlphaFoldDB" id="K5BVR1"/>
<keyword evidence="9" id="KW-0858">Xylan degradation</keyword>
<accession>K5BVR1</accession>
<evidence type="ECO:0000256" key="1">
    <source>
        <dbReference type="ARBA" id="ARBA00022801"/>
    </source>
</evidence>
<dbReference type="EC" id="3.2.1.8" evidence="6"/>
<evidence type="ECO:0000256" key="2">
    <source>
        <dbReference type="ARBA" id="ARBA00023277"/>
    </source>
</evidence>
<evidence type="ECO:0000259" key="8">
    <source>
        <dbReference type="PROSITE" id="PS51760"/>
    </source>
</evidence>
<organism evidence="9 10">
    <name type="scientific">Bacteroides finegoldii CL09T03C10</name>
    <dbReference type="NCBI Taxonomy" id="997888"/>
    <lineage>
        <taxon>Bacteria</taxon>
        <taxon>Pseudomonadati</taxon>
        <taxon>Bacteroidota</taxon>
        <taxon>Bacteroidia</taxon>
        <taxon>Bacteroidales</taxon>
        <taxon>Bacteroidaceae</taxon>
        <taxon>Bacteroides</taxon>
    </lineage>
</organism>
<keyword evidence="1 6" id="KW-0378">Hydrolase</keyword>
<keyword evidence="2 6" id="KW-0119">Carbohydrate metabolism</keyword>
<gene>
    <name evidence="9" type="ORF">HMPREF1057_00140</name>
</gene>
<name>K5BVR1_9BACE</name>
<dbReference type="Proteomes" id="UP000007995">
    <property type="component" value="Unassembled WGS sequence"/>
</dbReference>
<evidence type="ECO:0000256" key="3">
    <source>
        <dbReference type="ARBA" id="ARBA00023295"/>
    </source>
</evidence>
<keyword evidence="4 6" id="KW-0624">Polysaccharide degradation</keyword>
<dbReference type="PROSITE" id="PS51760">
    <property type="entry name" value="GH10_2"/>
    <property type="match status" value="1"/>
</dbReference>
<keyword evidence="7" id="KW-0732">Signal</keyword>
<comment type="caution">
    <text evidence="9">The sequence shown here is derived from an EMBL/GenBank/DDBJ whole genome shotgun (WGS) entry which is preliminary data.</text>
</comment>
<sequence length="379" mass="43472">MKLKRIILLLLTVMFSFSYGEVFAKDGNSLKKALKNKFLIGVSVNTRQSSGKDVAAVEVVKKNFNSIVAENCMKSSVIHPKENKYNFTQADEFVSFGESNQMAIIGHCLIWHSQLAPWFCVDKNGNNVSPEVLKKRMKDHITTIVKRYKGRIKGWDVVNEAIEDNGAYRKTKFYEILGEEYIPLAFQYAHEADPNAELYYNDYSMAQPGRREAVVKMVNDLKRRGIRIDAVGMQGHIGMDYPKISEFEKSMLAFAGTGVKIMITELDLTVIPSPNPNVGAEVSASFEYKKEMNPYPDGLPEEVSKAWTERMNDFFRLFLKHHNLITRVTLWGVADQNSWRNDWPMRGRTDYPLLFDRNYQPKPVVDLIIKEAEKNKISF</sequence>
<dbReference type="SMART" id="SM00633">
    <property type="entry name" value="Glyco_10"/>
    <property type="match status" value="1"/>
</dbReference>
<feature type="signal peptide" evidence="7">
    <location>
        <begin position="1"/>
        <end position="24"/>
    </location>
</feature>
<protein>
    <recommendedName>
        <fullName evidence="6">Beta-xylanase</fullName>
        <ecNumber evidence="6">3.2.1.8</ecNumber>
    </recommendedName>
</protein>
<dbReference type="Pfam" id="PF00331">
    <property type="entry name" value="Glyco_hydro_10"/>
    <property type="match status" value="1"/>
</dbReference>
<dbReference type="Gene3D" id="3.20.20.80">
    <property type="entry name" value="Glycosidases"/>
    <property type="match status" value="1"/>
</dbReference>
<reference evidence="9 10" key="1">
    <citation type="submission" date="2012-02" db="EMBL/GenBank/DDBJ databases">
        <title>The Genome Sequence of Bacteroides finegoldii CL09T03C10.</title>
        <authorList>
            <consortium name="The Broad Institute Genome Sequencing Platform"/>
            <person name="Earl A."/>
            <person name="Ward D."/>
            <person name="Feldgarden M."/>
            <person name="Gevers D."/>
            <person name="Zitomersky N.L."/>
            <person name="Coyne M.J."/>
            <person name="Comstock L.E."/>
            <person name="Young S.K."/>
            <person name="Zeng Q."/>
            <person name="Gargeya S."/>
            <person name="Fitzgerald M."/>
            <person name="Haas B."/>
            <person name="Abouelleil A."/>
            <person name="Alvarado L."/>
            <person name="Arachchi H.M."/>
            <person name="Berlin A."/>
            <person name="Chapman S.B."/>
            <person name="Gearin G."/>
            <person name="Goldberg J."/>
            <person name="Griggs A."/>
            <person name="Gujja S."/>
            <person name="Hansen M."/>
            <person name="Heiman D."/>
            <person name="Howarth C."/>
            <person name="Larimer J."/>
            <person name="Lui A."/>
            <person name="MacDonald P.J.P."/>
            <person name="McCowen C."/>
            <person name="Montmayeur A."/>
            <person name="Murphy C."/>
            <person name="Neiman D."/>
            <person name="Pearson M."/>
            <person name="Priest M."/>
            <person name="Roberts A."/>
            <person name="Saif S."/>
            <person name="Shea T."/>
            <person name="Sisk P."/>
            <person name="Stolte C."/>
            <person name="Sykes S."/>
            <person name="Wortman J."/>
            <person name="Nusbaum C."/>
            <person name="Birren B."/>
        </authorList>
    </citation>
    <scope>NUCLEOTIDE SEQUENCE [LARGE SCALE GENOMIC DNA]</scope>
    <source>
        <strain evidence="9 10">CL09T03C10</strain>
    </source>
</reference>
<dbReference type="GO" id="GO:0031176">
    <property type="term" value="F:endo-1,4-beta-xylanase activity"/>
    <property type="evidence" value="ECO:0007669"/>
    <property type="project" value="UniProtKB-EC"/>
</dbReference>
<evidence type="ECO:0000256" key="5">
    <source>
        <dbReference type="PROSITE-ProRule" id="PRU10061"/>
    </source>
</evidence>
<feature type="domain" description="GH10" evidence="8">
    <location>
        <begin position="24"/>
        <end position="371"/>
    </location>
</feature>
<dbReference type="OrthoDB" id="9809277at2"/>
<comment type="similarity">
    <text evidence="6">Belongs to the glycosyl hydrolase 10 (cellulase F) family.</text>
</comment>
<evidence type="ECO:0000256" key="6">
    <source>
        <dbReference type="RuleBase" id="RU361174"/>
    </source>
</evidence>
<dbReference type="InterPro" id="IPR017853">
    <property type="entry name" value="GH"/>
</dbReference>
<dbReference type="InterPro" id="IPR001000">
    <property type="entry name" value="GH10_dom"/>
</dbReference>
<keyword evidence="3 6" id="KW-0326">Glycosidase</keyword>
<evidence type="ECO:0000256" key="4">
    <source>
        <dbReference type="ARBA" id="ARBA00023326"/>
    </source>
</evidence>
<dbReference type="RefSeq" id="WP_007758676.1">
    <property type="nucleotide sequence ID" value="NZ_AKBZ01000001.1"/>
</dbReference>
<evidence type="ECO:0000313" key="10">
    <source>
        <dbReference type="Proteomes" id="UP000007995"/>
    </source>
</evidence>
<feature type="active site" description="Nucleophile" evidence="5">
    <location>
        <position position="265"/>
    </location>
</feature>
<proteinExistence type="inferred from homology"/>
<dbReference type="EMBL" id="AGXW01000001">
    <property type="protein sequence ID" value="EKJ92842.1"/>
    <property type="molecule type" value="Genomic_DNA"/>
</dbReference>
<dbReference type="PROSITE" id="PS00591">
    <property type="entry name" value="GH10_1"/>
    <property type="match status" value="1"/>
</dbReference>
<dbReference type="PRINTS" id="PR00134">
    <property type="entry name" value="GLHYDRLASE10"/>
</dbReference>
<dbReference type="PANTHER" id="PTHR31490">
    <property type="entry name" value="GLYCOSYL HYDROLASE"/>
    <property type="match status" value="1"/>
</dbReference>
<dbReference type="SUPFAM" id="SSF51445">
    <property type="entry name" value="(Trans)glycosidases"/>
    <property type="match status" value="1"/>
</dbReference>
<evidence type="ECO:0000313" key="9">
    <source>
        <dbReference type="EMBL" id="EKJ92842.1"/>
    </source>
</evidence>
<dbReference type="PANTHER" id="PTHR31490:SF90">
    <property type="entry name" value="ENDO-1,4-BETA-XYLANASE A"/>
    <property type="match status" value="1"/>
</dbReference>
<dbReference type="InterPro" id="IPR031158">
    <property type="entry name" value="GH10_AS"/>
</dbReference>
<comment type="catalytic activity">
    <reaction evidence="6">
        <text>Endohydrolysis of (1-&gt;4)-beta-D-xylosidic linkages in xylans.</text>
        <dbReference type="EC" id="3.2.1.8"/>
    </reaction>
</comment>
<feature type="chain" id="PRO_5003881641" description="Beta-xylanase" evidence="7">
    <location>
        <begin position="25"/>
        <end position="379"/>
    </location>
</feature>